<dbReference type="HOGENOM" id="CLU_2440868_0_0_1"/>
<dbReference type="VEuPathDB" id="FungiDB:PV06_04848"/>
<sequence length="90" mass="10260">MAAPFDFSRPSPTIYDLSNAAGAVKLQKVAREFMEVVRETPDMNAEHIFSFCKLVEAAWLSRRYFERGATPEEVAAADELYERLVNMLEN</sequence>
<proteinExistence type="predicted"/>
<reference evidence="1 2" key="1">
    <citation type="submission" date="2015-01" db="EMBL/GenBank/DDBJ databases">
        <title>The Genome Sequence of Exophiala oligosperma CBS72588.</title>
        <authorList>
            <consortium name="The Broad Institute Genomics Platform"/>
            <person name="Cuomo C."/>
            <person name="de Hoog S."/>
            <person name="Gorbushina A."/>
            <person name="Stielow B."/>
            <person name="Teixiera M."/>
            <person name="Abouelleil A."/>
            <person name="Chapman S.B."/>
            <person name="Priest M."/>
            <person name="Young S.K."/>
            <person name="Wortman J."/>
            <person name="Nusbaum C."/>
            <person name="Birren B."/>
        </authorList>
    </citation>
    <scope>NUCLEOTIDE SEQUENCE [LARGE SCALE GENOMIC DNA]</scope>
    <source>
        <strain evidence="1 2">CBS 72588</strain>
    </source>
</reference>
<dbReference type="AlphaFoldDB" id="A0A0D2AVF0"/>
<protein>
    <submittedName>
        <fullName evidence="1">Uncharacterized protein</fullName>
    </submittedName>
</protein>
<organism evidence="1 2">
    <name type="scientific">Exophiala oligosperma</name>
    <dbReference type="NCBI Taxonomy" id="215243"/>
    <lineage>
        <taxon>Eukaryota</taxon>
        <taxon>Fungi</taxon>
        <taxon>Dikarya</taxon>
        <taxon>Ascomycota</taxon>
        <taxon>Pezizomycotina</taxon>
        <taxon>Eurotiomycetes</taxon>
        <taxon>Chaetothyriomycetidae</taxon>
        <taxon>Chaetothyriales</taxon>
        <taxon>Herpotrichiellaceae</taxon>
        <taxon>Exophiala</taxon>
    </lineage>
</organism>
<evidence type="ECO:0000313" key="2">
    <source>
        <dbReference type="Proteomes" id="UP000053342"/>
    </source>
</evidence>
<dbReference type="EMBL" id="KN847335">
    <property type="protein sequence ID" value="KIW43781.1"/>
    <property type="molecule type" value="Genomic_DNA"/>
</dbReference>
<dbReference type="GeneID" id="27356922"/>
<dbReference type="RefSeq" id="XP_016263997.1">
    <property type="nucleotide sequence ID" value="XM_016405791.1"/>
</dbReference>
<evidence type="ECO:0000313" key="1">
    <source>
        <dbReference type="EMBL" id="KIW43781.1"/>
    </source>
</evidence>
<dbReference type="OrthoDB" id="4161609at2759"/>
<accession>A0A0D2AVF0</accession>
<dbReference type="Proteomes" id="UP000053342">
    <property type="component" value="Unassembled WGS sequence"/>
</dbReference>
<gene>
    <name evidence="1" type="ORF">PV06_04848</name>
</gene>
<name>A0A0D2AVF0_9EURO</name>
<keyword evidence="2" id="KW-1185">Reference proteome</keyword>